<feature type="compositionally biased region" description="Basic and acidic residues" evidence="1">
    <location>
        <begin position="69"/>
        <end position="83"/>
    </location>
</feature>
<feature type="non-terminal residue" evidence="2">
    <location>
        <position position="1"/>
    </location>
</feature>
<organism evidence="2">
    <name type="scientific">uncultured Gemmatimonadaceae bacterium</name>
    <dbReference type="NCBI Taxonomy" id="246130"/>
    <lineage>
        <taxon>Bacteria</taxon>
        <taxon>Pseudomonadati</taxon>
        <taxon>Gemmatimonadota</taxon>
        <taxon>Gemmatimonadia</taxon>
        <taxon>Gemmatimonadales</taxon>
        <taxon>Gemmatimonadaceae</taxon>
        <taxon>environmental samples</taxon>
    </lineage>
</organism>
<dbReference type="EMBL" id="CADCTU010000710">
    <property type="protein sequence ID" value="CAA9346597.1"/>
    <property type="molecule type" value="Genomic_DNA"/>
</dbReference>
<accession>A0A6J4M0H9</accession>
<gene>
    <name evidence="2" type="ORF">AVDCRST_MAG11-3260</name>
</gene>
<feature type="non-terminal residue" evidence="2">
    <location>
        <position position="176"/>
    </location>
</feature>
<reference evidence="2" key="1">
    <citation type="submission" date="2020-02" db="EMBL/GenBank/DDBJ databases">
        <authorList>
            <person name="Meier V. D."/>
        </authorList>
    </citation>
    <scope>NUCLEOTIDE SEQUENCE</scope>
    <source>
        <strain evidence="2">AVDCRST_MAG11</strain>
    </source>
</reference>
<sequence>AHRRRPVAGPRPRRAARRARAPHHRQGARGVDEHRRHRDPGGAGARPVRGLGRARAGGAVARRALGGLRGRERREPRAAARERRLPRRAPARDAAPRRRARVRRPARPGELRRRLRRPALQHRRRAAPRGALARRALRPAAQHRARARRGVAPGRRAASVRADGADVLHAGGRWEV</sequence>
<feature type="compositionally biased region" description="Basic residues" evidence="1">
    <location>
        <begin position="97"/>
        <end position="106"/>
    </location>
</feature>
<dbReference type="GO" id="GO:0052913">
    <property type="term" value="F:16S rRNA (guanine(966)-N(2))-methyltransferase activity"/>
    <property type="evidence" value="ECO:0007669"/>
    <property type="project" value="UniProtKB-EC"/>
</dbReference>
<feature type="compositionally biased region" description="Basic residues" evidence="1">
    <location>
        <begin position="1"/>
        <end position="27"/>
    </location>
</feature>
<protein>
    <submittedName>
        <fullName evidence="2">16S rRNA (Guanine(966)-N(2))-methyltransferase</fullName>
        <ecNumber evidence="2">2.1.1.171</ecNumber>
    </submittedName>
</protein>
<feature type="compositionally biased region" description="Basic residues" evidence="1">
    <location>
        <begin position="113"/>
        <end position="127"/>
    </location>
</feature>
<evidence type="ECO:0000256" key="1">
    <source>
        <dbReference type="SAM" id="MobiDB-lite"/>
    </source>
</evidence>
<feature type="compositionally biased region" description="Basic residues" evidence="1">
    <location>
        <begin position="135"/>
        <end position="149"/>
    </location>
</feature>
<feature type="region of interest" description="Disordered" evidence="1">
    <location>
        <begin position="1"/>
        <end position="158"/>
    </location>
</feature>
<dbReference type="EC" id="2.1.1.171" evidence="2"/>
<evidence type="ECO:0000313" key="2">
    <source>
        <dbReference type="EMBL" id="CAA9346597.1"/>
    </source>
</evidence>
<name>A0A6J4M0H9_9BACT</name>
<dbReference type="AlphaFoldDB" id="A0A6J4M0H9"/>
<keyword evidence="2" id="KW-0808">Transferase</keyword>
<keyword evidence="2" id="KW-0489">Methyltransferase</keyword>
<feature type="compositionally biased region" description="Low complexity" evidence="1">
    <location>
        <begin position="45"/>
        <end position="66"/>
    </location>
</feature>
<proteinExistence type="predicted"/>